<protein>
    <recommendedName>
        <fullName evidence="1">SGNH hydrolase-type esterase domain-containing protein</fullName>
    </recommendedName>
</protein>
<name>A0A6G0WRJ4_9STRA</name>
<accession>A0A6G0WRJ4</accession>
<dbReference type="InterPro" id="IPR013830">
    <property type="entry name" value="SGNH_hydro"/>
</dbReference>
<reference evidence="2 3" key="1">
    <citation type="submission" date="2019-07" db="EMBL/GenBank/DDBJ databases">
        <title>Genomics analysis of Aphanomyces spp. identifies a new class of oomycete effector associated with host adaptation.</title>
        <authorList>
            <person name="Gaulin E."/>
        </authorList>
    </citation>
    <scope>NUCLEOTIDE SEQUENCE [LARGE SCALE GENOMIC DNA]</scope>
    <source>
        <strain evidence="2 3">ATCC 201684</strain>
    </source>
</reference>
<dbReference type="Proteomes" id="UP000481153">
    <property type="component" value="Unassembled WGS sequence"/>
</dbReference>
<keyword evidence="3" id="KW-1185">Reference proteome</keyword>
<dbReference type="PANTHER" id="PTHR14209:SF19">
    <property type="entry name" value="ISOAMYL ACETATE-HYDROLYZING ESTERASE 1 HOMOLOG"/>
    <property type="match status" value="1"/>
</dbReference>
<dbReference type="InterPro" id="IPR045136">
    <property type="entry name" value="Iah1-like"/>
</dbReference>
<dbReference type="PANTHER" id="PTHR14209">
    <property type="entry name" value="ISOAMYL ACETATE-HYDROLYZING ESTERASE 1"/>
    <property type="match status" value="1"/>
</dbReference>
<evidence type="ECO:0000259" key="1">
    <source>
        <dbReference type="Pfam" id="PF13472"/>
    </source>
</evidence>
<sequence>MKPPVLMVVELGANDASLEHGTSSIRYVPVEEYSENLRAIIRITSQAFPSCEYLILSPPAVDNKKWSPADKLNNVTQVYAKKCIQVADELNLPVIDLWNATQGKWNLFRGGLHPNIQGNILFHDLIQAAIAKHYPHLTPNALPQLYPDVPPDAVEEEVSIY</sequence>
<dbReference type="SUPFAM" id="SSF52266">
    <property type="entry name" value="SGNH hydrolase"/>
    <property type="match status" value="1"/>
</dbReference>
<dbReference type="EMBL" id="VJMJ01000157">
    <property type="protein sequence ID" value="KAF0730059.1"/>
    <property type="molecule type" value="Genomic_DNA"/>
</dbReference>
<dbReference type="Gene3D" id="3.40.50.1110">
    <property type="entry name" value="SGNH hydrolase"/>
    <property type="match status" value="1"/>
</dbReference>
<proteinExistence type="predicted"/>
<feature type="domain" description="SGNH hydrolase-type esterase" evidence="1">
    <location>
        <begin position="4"/>
        <end position="119"/>
    </location>
</feature>
<dbReference type="Pfam" id="PF13472">
    <property type="entry name" value="Lipase_GDSL_2"/>
    <property type="match status" value="1"/>
</dbReference>
<comment type="caution">
    <text evidence="2">The sequence shown here is derived from an EMBL/GenBank/DDBJ whole genome shotgun (WGS) entry which is preliminary data.</text>
</comment>
<dbReference type="AlphaFoldDB" id="A0A6G0WRJ4"/>
<gene>
    <name evidence="2" type="ORF">Ae201684_012457</name>
</gene>
<evidence type="ECO:0000313" key="3">
    <source>
        <dbReference type="Proteomes" id="UP000481153"/>
    </source>
</evidence>
<dbReference type="InterPro" id="IPR036514">
    <property type="entry name" value="SGNH_hydro_sf"/>
</dbReference>
<dbReference type="VEuPathDB" id="FungiDB:AeMF1_012350"/>
<organism evidence="2 3">
    <name type="scientific">Aphanomyces euteiches</name>
    <dbReference type="NCBI Taxonomy" id="100861"/>
    <lineage>
        <taxon>Eukaryota</taxon>
        <taxon>Sar</taxon>
        <taxon>Stramenopiles</taxon>
        <taxon>Oomycota</taxon>
        <taxon>Saprolegniomycetes</taxon>
        <taxon>Saprolegniales</taxon>
        <taxon>Verrucalvaceae</taxon>
        <taxon>Aphanomyces</taxon>
    </lineage>
</organism>
<evidence type="ECO:0000313" key="2">
    <source>
        <dbReference type="EMBL" id="KAF0730059.1"/>
    </source>
</evidence>